<keyword evidence="8 9" id="KW-0472">Membrane</keyword>
<keyword evidence="6" id="KW-0029">Amino-acid transport</keyword>
<keyword evidence="5 9" id="KW-0812">Transmembrane</keyword>
<evidence type="ECO:0000259" key="10">
    <source>
        <dbReference type="PROSITE" id="PS50928"/>
    </source>
</evidence>
<accession>A0ABW5DHC2</accession>
<evidence type="ECO:0000256" key="8">
    <source>
        <dbReference type="ARBA" id="ARBA00023136"/>
    </source>
</evidence>
<keyword evidence="12" id="KW-1185">Reference proteome</keyword>
<gene>
    <name evidence="11" type="ORF">ACFSMZ_12085</name>
</gene>
<evidence type="ECO:0000256" key="2">
    <source>
        <dbReference type="ARBA" id="ARBA00010072"/>
    </source>
</evidence>
<dbReference type="Proteomes" id="UP001597373">
    <property type="component" value="Unassembled WGS sequence"/>
</dbReference>
<evidence type="ECO:0000256" key="7">
    <source>
        <dbReference type="ARBA" id="ARBA00022989"/>
    </source>
</evidence>
<dbReference type="Pfam" id="PF00528">
    <property type="entry name" value="BPD_transp_1"/>
    <property type="match status" value="1"/>
</dbReference>
<evidence type="ECO:0000313" key="11">
    <source>
        <dbReference type="EMBL" id="MFD2260498.1"/>
    </source>
</evidence>
<sequence length="223" mass="23943">MTEILTPLMNIGQYFIALLKGVPISLAVTVSAFLVGAILGIPLVLMRRSQYWLPRTLARVYIDVIRGIPPVVWLFIIFFGVGSSIIAFTPTQAAILGMGMISAGYLAEIYRGGFLAIPPGQTLASVALGLTRIDTLRFVLAPQVLRVSLPAMATYFISLLKDTTVASTIGVRDVMMLVTQQAQAAGGGFGPFIAAAVIYILLSIPVAAFARVMDAKLRQRVSR</sequence>
<feature type="transmembrane region" description="Helical" evidence="9">
    <location>
        <begin position="24"/>
        <end position="46"/>
    </location>
</feature>
<dbReference type="InterPro" id="IPR043429">
    <property type="entry name" value="ArtM/GltK/GlnP/TcyL/YhdX-like"/>
</dbReference>
<dbReference type="InterPro" id="IPR000515">
    <property type="entry name" value="MetI-like"/>
</dbReference>
<evidence type="ECO:0000256" key="5">
    <source>
        <dbReference type="ARBA" id="ARBA00022692"/>
    </source>
</evidence>
<feature type="transmembrane region" description="Helical" evidence="9">
    <location>
        <begin position="192"/>
        <end position="213"/>
    </location>
</feature>
<protein>
    <submittedName>
        <fullName evidence="11">Amino acid ABC transporter permease</fullName>
    </submittedName>
</protein>
<dbReference type="Gene3D" id="1.10.3720.10">
    <property type="entry name" value="MetI-like"/>
    <property type="match status" value="1"/>
</dbReference>
<feature type="transmembrane region" description="Helical" evidence="9">
    <location>
        <begin position="138"/>
        <end position="157"/>
    </location>
</feature>
<keyword evidence="7 9" id="KW-1133">Transmembrane helix</keyword>
<evidence type="ECO:0000256" key="9">
    <source>
        <dbReference type="RuleBase" id="RU363032"/>
    </source>
</evidence>
<keyword evidence="3 9" id="KW-0813">Transport</keyword>
<dbReference type="InterPro" id="IPR010065">
    <property type="entry name" value="AA_ABC_transptr_permease_3TM"/>
</dbReference>
<organism evidence="11 12">
    <name type="scientific">Chelativorans composti</name>
    <dbReference type="NCBI Taxonomy" id="768533"/>
    <lineage>
        <taxon>Bacteria</taxon>
        <taxon>Pseudomonadati</taxon>
        <taxon>Pseudomonadota</taxon>
        <taxon>Alphaproteobacteria</taxon>
        <taxon>Hyphomicrobiales</taxon>
        <taxon>Phyllobacteriaceae</taxon>
        <taxon>Chelativorans</taxon>
    </lineage>
</organism>
<dbReference type="PANTHER" id="PTHR30614">
    <property type="entry name" value="MEMBRANE COMPONENT OF AMINO ACID ABC TRANSPORTER"/>
    <property type="match status" value="1"/>
</dbReference>
<evidence type="ECO:0000256" key="4">
    <source>
        <dbReference type="ARBA" id="ARBA00022475"/>
    </source>
</evidence>
<comment type="similarity">
    <text evidence="2">Belongs to the binding-protein-dependent transport system permease family. HisMQ subfamily.</text>
</comment>
<dbReference type="NCBIfam" id="TIGR01726">
    <property type="entry name" value="HEQRo_perm_3TM"/>
    <property type="match status" value="1"/>
</dbReference>
<dbReference type="CDD" id="cd06261">
    <property type="entry name" value="TM_PBP2"/>
    <property type="match status" value="1"/>
</dbReference>
<dbReference type="PANTHER" id="PTHR30614:SF0">
    <property type="entry name" value="L-CYSTINE TRANSPORT SYSTEM PERMEASE PROTEIN TCYL"/>
    <property type="match status" value="1"/>
</dbReference>
<name>A0ABW5DHC2_9HYPH</name>
<proteinExistence type="inferred from homology"/>
<dbReference type="InterPro" id="IPR035906">
    <property type="entry name" value="MetI-like_sf"/>
</dbReference>
<evidence type="ECO:0000256" key="6">
    <source>
        <dbReference type="ARBA" id="ARBA00022970"/>
    </source>
</evidence>
<dbReference type="RefSeq" id="WP_345099347.1">
    <property type="nucleotide sequence ID" value="NZ_BAABGS010000054.1"/>
</dbReference>
<comment type="subcellular location">
    <subcellularLocation>
        <location evidence="1">Cell inner membrane</location>
        <topology evidence="1">Multi-pass membrane protein</topology>
    </subcellularLocation>
    <subcellularLocation>
        <location evidence="9">Cell membrane</location>
        <topology evidence="9">Multi-pass membrane protein</topology>
    </subcellularLocation>
</comment>
<keyword evidence="4" id="KW-1003">Cell membrane</keyword>
<reference evidence="12" key="1">
    <citation type="journal article" date="2019" name="Int. J. Syst. Evol. Microbiol.">
        <title>The Global Catalogue of Microorganisms (GCM) 10K type strain sequencing project: providing services to taxonomists for standard genome sequencing and annotation.</title>
        <authorList>
            <consortium name="The Broad Institute Genomics Platform"/>
            <consortium name="The Broad Institute Genome Sequencing Center for Infectious Disease"/>
            <person name="Wu L."/>
            <person name="Ma J."/>
        </authorList>
    </citation>
    <scope>NUCLEOTIDE SEQUENCE [LARGE SCALE GENOMIC DNA]</scope>
    <source>
        <strain evidence="12">KCTC 23707</strain>
    </source>
</reference>
<comment type="caution">
    <text evidence="11">The sequence shown here is derived from an EMBL/GenBank/DDBJ whole genome shotgun (WGS) entry which is preliminary data.</text>
</comment>
<feature type="transmembrane region" description="Helical" evidence="9">
    <location>
        <begin position="67"/>
        <end position="88"/>
    </location>
</feature>
<evidence type="ECO:0000256" key="3">
    <source>
        <dbReference type="ARBA" id="ARBA00022448"/>
    </source>
</evidence>
<dbReference type="PROSITE" id="PS50928">
    <property type="entry name" value="ABC_TM1"/>
    <property type="match status" value="1"/>
</dbReference>
<dbReference type="EMBL" id="JBHUIR010000042">
    <property type="protein sequence ID" value="MFD2260498.1"/>
    <property type="molecule type" value="Genomic_DNA"/>
</dbReference>
<evidence type="ECO:0000313" key="12">
    <source>
        <dbReference type="Proteomes" id="UP001597373"/>
    </source>
</evidence>
<evidence type="ECO:0000256" key="1">
    <source>
        <dbReference type="ARBA" id="ARBA00004429"/>
    </source>
</evidence>
<feature type="domain" description="ABC transmembrane type-1" evidence="10">
    <location>
        <begin position="22"/>
        <end position="210"/>
    </location>
</feature>
<dbReference type="SUPFAM" id="SSF161098">
    <property type="entry name" value="MetI-like"/>
    <property type="match status" value="1"/>
</dbReference>